<dbReference type="Proteomes" id="UP000663853">
    <property type="component" value="Unassembled WGS sequence"/>
</dbReference>
<reference evidence="3" key="1">
    <citation type="submission" date="2021-01" db="EMBL/GenBank/DDBJ databases">
        <authorList>
            <person name="Kaushik A."/>
        </authorList>
    </citation>
    <scope>NUCLEOTIDE SEQUENCE</scope>
    <source>
        <strain evidence="3">AG6-10EEA</strain>
    </source>
</reference>
<evidence type="ECO:0000313" key="3">
    <source>
        <dbReference type="EMBL" id="CAE6418489.1"/>
    </source>
</evidence>
<proteinExistence type="predicted"/>
<accession>A0A8H3AFD6</accession>
<feature type="region of interest" description="Disordered" evidence="2">
    <location>
        <begin position="166"/>
        <end position="203"/>
    </location>
</feature>
<feature type="coiled-coil region" evidence="1">
    <location>
        <begin position="317"/>
        <end position="354"/>
    </location>
</feature>
<evidence type="ECO:0008006" key="5">
    <source>
        <dbReference type="Google" id="ProtNLM"/>
    </source>
</evidence>
<protein>
    <recommendedName>
        <fullName evidence="5">Laminin domain protein</fullName>
    </recommendedName>
</protein>
<dbReference type="Gene3D" id="1.10.287.950">
    <property type="entry name" value="Methyl-accepting chemotaxis protein"/>
    <property type="match status" value="1"/>
</dbReference>
<organism evidence="3 4">
    <name type="scientific">Rhizoctonia solani</name>
    <dbReference type="NCBI Taxonomy" id="456999"/>
    <lineage>
        <taxon>Eukaryota</taxon>
        <taxon>Fungi</taxon>
        <taxon>Dikarya</taxon>
        <taxon>Basidiomycota</taxon>
        <taxon>Agaricomycotina</taxon>
        <taxon>Agaricomycetes</taxon>
        <taxon>Cantharellales</taxon>
        <taxon>Ceratobasidiaceae</taxon>
        <taxon>Rhizoctonia</taxon>
    </lineage>
</organism>
<name>A0A8H3AFD6_9AGAM</name>
<evidence type="ECO:0000256" key="1">
    <source>
        <dbReference type="SAM" id="Coils"/>
    </source>
</evidence>
<evidence type="ECO:0000256" key="2">
    <source>
        <dbReference type="SAM" id="MobiDB-lite"/>
    </source>
</evidence>
<dbReference type="EMBL" id="CAJMXA010000145">
    <property type="protein sequence ID" value="CAE6418489.1"/>
    <property type="molecule type" value="Genomic_DNA"/>
</dbReference>
<comment type="caution">
    <text evidence="3">The sequence shown here is derived from an EMBL/GenBank/DDBJ whole genome shotgun (WGS) entry which is preliminary data.</text>
</comment>
<dbReference type="AlphaFoldDB" id="A0A8H3AFD6"/>
<keyword evidence="1" id="KW-0175">Coiled coil</keyword>
<dbReference type="SUPFAM" id="SSF58104">
    <property type="entry name" value="Methyl-accepting chemotaxis protein (MCP) signaling domain"/>
    <property type="match status" value="1"/>
</dbReference>
<sequence length="486" mass="54358">MTDHPGWYPPGQISTPPELPTYLKNVCDLKPILGVPSDAEVIGVHDVILAASRASGIRGMHDTDLFMKLADHLFNAQMARYRSRYSLVTFPSDATYTPPTMPAHVTGTLEPVLGAPSDDDIVKVQDALQTYQEFRRIPSMFDAHTNMELSQHLFNLQMARYMRLAGETPSSHAPQPAARVASPAQKEERTQHGAVGEASTTNNAGTGANVEMHHIPQLASGIDVRDLLERSNQLAERFNQLLGRSNELIERCNQQADQPSSQPFTEQFNRMLEWLTQLVDKAHQPTERSDRLAERFNQLFERFNQLVEQSNQPSQRANELSERSNELADRANQIAEKLNQLSEHSNQLAKSANKPIERLGDLLKNINMVLVGIQHAIVRNRKDNTVHAIDCLVNEKGETPVEMRMDLRSTLRKLSADANQPGNLVSVIVDGTARSCYIPDEWLGDFLQLYGIARGLCLSGTSVNLKPGKEEEARTRLHDYFSSRIG</sequence>
<gene>
    <name evidence="3" type="ORF">RDB_LOCUS9234</name>
</gene>
<evidence type="ECO:0000313" key="4">
    <source>
        <dbReference type="Proteomes" id="UP000663853"/>
    </source>
</evidence>